<gene>
    <name evidence="2" type="ORF">PR048_015608</name>
</gene>
<evidence type="ECO:0000313" key="3">
    <source>
        <dbReference type="Proteomes" id="UP001159363"/>
    </source>
</evidence>
<feature type="region of interest" description="Disordered" evidence="1">
    <location>
        <begin position="97"/>
        <end position="118"/>
    </location>
</feature>
<feature type="compositionally biased region" description="Polar residues" evidence="1">
    <location>
        <begin position="441"/>
        <end position="459"/>
    </location>
</feature>
<accession>A0ABQ9HHF4</accession>
<protein>
    <submittedName>
        <fullName evidence="2">Uncharacterized protein</fullName>
    </submittedName>
</protein>
<feature type="region of interest" description="Disordered" evidence="1">
    <location>
        <begin position="429"/>
        <end position="459"/>
    </location>
</feature>
<evidence type="ECO:0000313" key="2">
    <source>
        <dbReference type="EMBL" id="KAJ8883754.1"/>
    </source>
</evidence>
<organism evidence="2 3">
    <name type="scientific">Dryococelus australis</name>
    <dbReference type="NCBI Taxonomy" id="614101"/>
    <lineage>
        <taxon>Eukaryota</taxon>
        <taxon>Metazoa</taxon>
        <taxon>Ecdysozoa</taxon>
        <taxon>Arthropoda</taxon>
        <taxon>Hexapoda</taxon>
        <taxon>Insecta</taxon>
        <taxon>Pterygota</taxon>
        <taxon>Neoptera</taxon>
        <taxon>Polyneoptera</taxon>
        <taxon>Phasmatodea</taxon>
        <taxon>Verophasmatodea</taxon>
        <taxon>Anareolatae</taxon>
        <taxon>Phasmatidae</taxon>
        <taxon>Eurycanthinae</taxon>
        <taxon>Dryococelus</taxon>
    </lineage>
</organism>
<dbReference type="EMBL" id="JARBHB010000005">
    <property type="protein sequence ID" value="KAJ8883754.1"/>
    <property type="molecule type" value="Genomic_DNA"/>
</dbReference>
<dbReference type="Proteomes" id="UP001159363">
    <property type="component" value="Chromosome 4"/>
</dbReference>
<sequence>MRHVTQLQQLLHQMIIKCLSKFYHQPMDQGIIAAKKQHHTNLVKQLIAEGSDVSSFWKMLTVFYAIHGISSSLTKQLQKRKKRIMKKFTLSADMKFKQSSSAAPENDDDTSSPTSLSQLQTLKMRPCNTSVPLTCPAYSVSPHHQAPEAINHERKRAVLPPLWACHALQTRAYKAVSSQGWELSSSVARLNTSCATTYQRLQHHLVIALTRSFTYQKTSYITKHFSCRHLLGHQSPLLAGSGALPPPLGHTPQRWDSQAKYLAKVLAEIAAWDWKPYVCGHTRQWQEGGIQPTTSGDCTVRKSGSATLAIVGFTGLPMPFNSRHGTQRAVKKAEFSTAKQVCAENLIAPPKLPVTRGRLGSPVGTYMFYSNPVRTGYEVHPVVRALVSGSDTTLGRANPHIGSWASTEWNHRYDADNYSNLTCTKTSGTLDSTPPPPCSTAMLQTKNTPPSSGQSTLPQRASVVMRHVARPTTPDYLPSRPPTRQILVSSKKVHIHSQSTRTQPLVRKPRAMSRVVRLPTTIGSIQKRLYRKVTTSSKGNGCSCLYQQVEAAAETGGTAAEGVMQALLESIWKMLMVVEVNVVSGS</sequence>
<name>A0ABQ9HHF4_9NEOP</name>
<comment type="caution">
    <text evidence="2">The sequence shown here is derived from an EMBL/GenBank/DDBJ whole genome shotgun (WGS) entry which is preliminary data.</text>
</comment>
<reference evidence="2 3" key="1">
    <citation type="submission" date="2023-02" db="EMBL/GenBank/DDBJ databases">
        <title>LHISI_Scaffold_Assembly.</title>
        <authorList>
            <person name="Stuart O.P."/>
            <person name="Cleave R."/>
            <person name="Magrath M.J.L."/>
            <person name="Mikheyev A.S."/>
        </authorList>
    </citation>
    <scope>NUCLEOTIDE SEQUENCE [LARGE SCALE GENOMIC DNA]</scope>
    <source>
        <strain evidence="2">Daus_M_001</strain>
        <tissue evidence="2">Leg muscle</tissue>
    </source>
</reference>
<proteinExistence type="predicted"/>
<keyword evidence="3" id="KW-1185">Reference proteome</keyword>
<evidence type="ECO:0000256" key="1">
    <source>
        <dbReference type="SAM" id="MobiDB-lite"/>
    </source>
</evidence>